<feature type="domain" description="Fungal lipase-type" evidence="2">
    <location>
        <begin position="635"/>
        <end position="752"/>
    </location>
</feature>
<feature type="transmembrane region" description="Helical" evidence="1">
    <location>
        <begin position="444"/>
        <end position="466"/>
    </location>
</feature>
<proteinExistence type="predicted"/>
<keyword evidence="1" id="KW-0472">Membrane</keyword>
<dbReference type="Pfam" id="PF01764">
    <property type="entry name" value="Lipase_3"/>
    <property type="match status" value="1"/>
</dbReference>
<feature type="transmembrane region" description="Helical" evidence="1">
    <location>
        <begin position="222"/>
        <end position="244"/>
    </location>
</feature>
<organism evidence="3 4">
    <name type="scientific">Symbiodinium natans</name>
    <dbReference type="NCBI Taxonomy" id="878477"/>
    <lineage>
        <taxon>Eukaryota</taxon>
        <taxon>Sar</taxon>
        <taxon>Alveolata</taxon>
        <taxon>Dinophyceae</taxon>
        <taxon>Suessiales</taxon>
        <taxon>Symbiodiniaceae</taxon>
        <taxon>Symbiodinium</taxon>
    </lineage>
</organism>
<evidence type="ECO:0000259" key="2">
    <source>
        <dbReference type="Pfam" id="PF01764"/>
    </source>
</evidence>
<feature type="transmembrane region" description="Helical" evidence="1">
    <location>
        <begin position="337"/>
        <end position="358"/>
    </location>
</feature>
<feature type="transmembrane region" description="Helical" evidence="1">
    <location>
        <begin position="189"/>
        <end position="210"/>
    </location>
</feature>
<keyword evidence="4" id="KW-1185">Reference proteome</keyword>
<reference evidence="3" key="1">
    <citation type="submission" date="2021-02" db="EMBL/GenBank/DDBJ databases">
        <authorList>
            <person name="Dougan E. K."/>
            <person name="Rhodes N."/>
            <person name="Thang M."/>
            <person name="Chan C."/>
        </authorList>
    </citation>
    <scope>NUCLEOTIDE SEQUENCE</scope>
</reference>
<dbReference type="OrthoDB" id="414443at2759"/>
<evidence type="ECO:0000256" key="1">
    <source>
        <dbReference type="SAM" id="Phobius"/>
    </source>
</evidence>
<evidence type="ECO:0000313" key="3">
    <source>
        <dbReference type="EMBL" id="CAE7022432.1"/>
    </source>
</evidence>
<feature type="transmembrane region" description="Helical" evidence="1">
    <location>
        <begin position="70"/>
        <end position="93"/>
    </location>
</feature>
<dbReference type="Proteomes" id="UP000604046">
    <property type="component" value="Unassembled WGS sequence"/>
</dbReference>
<feature type="transmembrane region" description="Helical" evidence="1">
    <location>
        <begin position="472"/>
        <end position="490"/>
    </location>
</feature>
<sequence length="871" mass="99310">MLRTFTNAALEHSRSLDLDSDSETEHTDDEHSRPLSFCRRIGICIGYLLPTWGHLSLANVGRSWAAGALALWHCFLILAASCLIFCNCASVVLRSYIIWYTKLDTATATSPEGRFHLMTLFYGAFFRSYIMQSATTDVLRFAFILCKDAWRPDVFEAYRRLLVGDAWGELEAGEFYICSWSRLTKHQTWLDIFFQMLLHVSLDLIPLIYFVRAQRSGTHSEWTYWAEVCLLTGIIHVFVFYFLWWMGEVSLKVKYFCRAWRQARAFTGLRHGRSSAMHMTHSIWVLHDETQFDSQEQEHRSICVTTCTLFHWGEYLFPMMICIFAFVFGLMDGRTTLAMIGGCSALMSWIVMVVSSFADRIQPLNPPRWFANAFNHPDILQRWGEKWCRLNHSAQKRQRHPFAITLIVVGAVFGAARLKWLTLSCLAILFLLFLRLLSMYFEGAWGWATAFLEAIFEGVILQWLVIQTADRPLLDSFLILLLCAMRQFGFQREVRAGDRIRVVSFMALGVNHLVIIFIVCWAFVTLFQSDEWSSFCPNIPDCKYQTIPPRPGLESYTPLCNMEFPTKVGKYLKFADFGLFASLTYEPRSRVEAALHHYFPKWHLDEVFWRIERTRPHGDWSRFLMFTSEDNGTTVIAVRGTLDAVDVLQDFSLWMLPAILQTIGLVGPDIGADCWGVAMARHSNEFPLCSVNLQRTYASLLQVVTDMLATYPNRTFYLTGHSLGGGVAKLVDLELTVRRLAKRPTTIAFSAPGLLLASQVLYSGHVSSLQEFGSALSSISIKPSGDIVSSVDIELGSRIAAPCTGFALQCHSIYSTLWHIFSLCGSAATSENVSIPCSWPTFDFSSRMEWERTIETYVTKRSESICGRSDY</sequence>
<keyword evidence="1" id="KW-1133">Transmembrane helix</keyword>
<gene>
    <name evidence="3" type="primary">PP2AA2</name>
    <name evidence="3" type="ORF">SNAT2548_LOCUS2927</name>
</gene>
<dbReference type="GO" id="GO:0006629">
    <property type="term" value="P:lipid metabolic process"/>
    <property type="evidence" value="ECO:0007669"/>
    <property type="project" value="InterPro"/>
</dbReference>
<feature type="transmembrane region" description="Helical" evidence="1">
    <location>
        <begin position="315"/>
        <end position="331"/>
    </location>
</feature>
<name>A0A812I5B8_9DINO</name>
<accession>A0A812I5B8</accession>
<evidence type="ECO:0000313" key="4">
    <source>
        <dbReference type="Proteomes" id="UP000604046"/>
    </source>
</evidence>
<dbReference type="InterPro" id="IPR029058">
    <property type="entry name" value="AB_hydrolase_fold"/>
</dbReference>
<dbReference type="EMBL" id="CAJNDS010000176">
    <property type="protein sequence ID" value="CAE7022432.1"/>
    <property type="molecule type" value="Genomic_DNA"/>
</dbReference>
<protein>
    <submittedName>
        <fullName evidence="3">PP2AA2 protein</fullName>
    </submittedName>
</protein>
<feature type="transmembrane region" description="Helical" evidence="1">
    <location>
        <begin position="399"/>
        <end position="415"/>
    </location>
</feature>
<dbReference type="Gene3D" id="3.40.50.1820">
    <property type="entry name" value="alpha/beta hydrolase"/>
    <property type="match status" value="1"/>
</dbReference>
<keyword evidence="1" id="KW-0812">Transmembrane</keyword>
<dbReference type="AlphaFoldDB" id="A0A812I5B8"/>
<dbReference type="SUPFAM" id="SSF53474">
    <property type="entry name" value="alpha/beta-Hydrolases"/>
    <property type="match status" value="1"/>
</dbReference>
<comment type="caution">
    <text evidence="3">The sequence shown here is derived from an EMBL/GenBank/DDBJ whole genome shotgun (WGS) entry which is preliminary data.</text>
</comment>
<feature type="transmembrane region" description="Helical" evidence="1">
    <location>
        <begin position="421"/>
        <end position="437"/>
    </location>
</feature>
<dbReference type="InterPro" id="IPR002921">
    <property type="entry name" value="Fungal_lipase-type"/>
</dbReference>
<feature type="transmembrane region" description="Helical" evidence="1">
    <location>
        <begin position="502"/>
        <end position="524"/>
    </location>
</feature>